<protein>
    <submittedName>
        <fullName evidence="3">NADH dehydrogenase subunit 6</fullName>
    </submittedName>
</protein>
<name>Q952F0_PHAGO</name>
<evidence type="ECO:0000313" key="3">
    <source>
        <dbReference type="EMBL" id="AAK82361.1"/>
    </source>
</evidence>
<feature type="chain" id="PRO_5004321339" evidence="2">
    <location>
        <begin position="17"/>
        <end position="157"/>
    </location>
</feature>
<keyword evidence="3" id="KW-0496">Mitochondrion</keyword>
<keyword evidence="1" id="KW-0472">Membrane</keyword>
<proteinExistence type="predicted"/>
<keyword evidence="2" id="KW-0732">Signal</keyword>
<feature type="signal peptide" evidence="2">
    <location>
        <begin position="1"/>
        <end position="16"/>
    </location>
</feature>
<accession>Q952F0</accession>
<gene>
    <name evidence="3" type="primary">nad6</name>
</gene>
<sequence length="157" mass="17273">MLLSFFLSIFCALIAALPLAASPLFLGSWILMLGMSTATLLSLLLSPWMGMITALIYISGVNVLFAYFVASAPNHHLSSNYMHNTTSMAFILIFLTLLLTPMNFSLLYIPTSLSLITKLFTFPHSLMLLTLAIILFIALIAVVKVASRHYGPLRPFS</sequence>
<evidence type="ECO:0000256" key="1">
    <source>
        <dbReference type="SAM" id="Phobius"/>
    </source>
</evidence>
<organism evidence="3">
    <name type="scientific">Phascolopsis gouldii</name>
    <name type="common">Peanut worm</name>
    <name type="synonym">Golfingia gouldii</name>
    <dbReference type="NCBI Taxonomy" id="6442"/>
    <lineage>
        <taxon>Eukaryota</taxon>
        <taxon>Metazoa</taxon>
        <taxon>Spiralia</taxon>
        <taxon>Lophotrochozoa</taxon>
        <taxon>Annelida</taxon>
        <taxon>Sipuncula</taxon>
        <taxon>Sipunculidea</taxon>
        <taxon>Golfingiida</taxon>
        <taxon>Sipunculidae</taxon>
        <taxon>Phascolopsis</taxon>
    </lineage>
</organism>
<keyword evidence="1" id="KW-0812">Transmembrane</keyword>
<dbReference type="EMBL" id="AF374337">
    <property type="protein sequence ID" value="AAK82361.1"/>
    <property type="molecule type" value="Genomic_DNA"/>
</dbReference>
<evidence type="ECO:0000256" key="2">
    <source>
        <dbReference type="SAM" id="SignalP"/>
    </source>
</evidence>
<reference evidence="3" key="1">
    <citation type="journal article" date="2002" name="Mol. Biol. Evol.">
        <title>The mitochondrial genome of the Sipunculid Phascolopsis gouldii supports its association with Annelida rather than Mollusca.</title>
        <authorList>
            <person name="Boore J.L."/>
            <person name="Staton J.L."/>
        </authorList>
    </citation>
    <scope>NUCLEOTIDE SEQUENCE</scope>
</reference>
<geneLocation type="mitochondrion" evidence="3"/>
<feature type="transmembrane region" description="Helical" evidence="1">
    <location>
        <begin position="45"/>
        <end position="69"/>
    </location>
</feature>
<feature type="transmembrane region" description="Helical" evidence="1">
    <location>
        <begin position="89"/>
        <end position="109"/>
    </location>
</feature>
<keyword evidence="1" id="KW-1133">Transmembrane helix</keyword>
<dbReference type="AlphaFoldDB" id="Q952F0"/>
<feature type="transmembrane region" description="Helical" evidence="1">
    <location>
        <begin position="121"/>
        <end position="143"/>
    </location>
</feature>